<dbReference type="EMBL" id="JAWDJW010000071">
    <property type="protein sequence ID" value="KAK3081763.1"/>
    <property type="molecule type" value="Genomic_DNA"/>
</dbReference>
<organism evidence="1 2">
    <name type="scientific">Coniosporium uncinatum</name>
    <dbReference type="NCBI Taxonomy" id="93489"/>
    <lineage>
        <taxon>Eukaryota</taxon>
        <taxon>Fungi</taxon>
        <taxon>Dikarya</taxon>
        <taxon>Ascomycota</taxon>
        <taxon>Pezizomycotina</taxon>
        <taxon>Dothideomycetes</taxon>
        <taxon>Dothideomycetes incertae sedis</taxon>
        <taxon>Coniosporium</taxon>
    </lineage>
</organism>
<name>A0ACC3DYY1_9PEZI</name>
<sequence length="353" mass="40439">MSQIGCSALPKAHRDGYIVMRQQFEGEPHEWFANWVGNWVLIHDMEAHFYNLALEKARYNIAPPNETPAQKQASRRLRNELRTAYIDQRDRFHGMLDTELAKATESLEATSTGNRAARDRARKEFNRVTNIVKHYRRDADSDRTYADRDMLPTRRLWYNKLCEEDQDVFWADDKHPPTQDAFDLKCCLNAFTKPATHEKTARYWTLLQLRKRAEKGTPNPLHDADTSLSGRARVSKNEIKRTSGGGGPTPPSELRHDLLSHAAEHISRTVRTVNKAKSVSDSLKENLYQGQDYFIGQTLATNTIYTACSSPINDLVIVKVQLLSSDGPTKECFAWVNLKRDIQELGSTWCYIV</sequence>
<proteinExistence type="predicted"/>
<gene>
    <name evidence="1" type="ORF">LTS18_002990</name>
</gene>
<accession>A0ACC3DYY1</accession>
<reference evidence="1" key="1">
    <citation type="submission" date="2024-09" db="EMBL/GenBank/DDBJ databases">
        <title>Black Yeasts Isolated from many extreme environments.</title>
        <authorList>
            <person name="Coleine C."/>
            <person name="Stajich J.E."/>
            <person name="Selbmann L."/>
        </authorList>
    </citation>
    <scope>NUCLEOTIDE SEQUENCE</scope>
    <source>
        <strain evidence="1">CCFEE 5737</strain>
    </source>
</reference>
<comment type="caution">
    <text evidence="1">The sequence shown here is derived from an EMBL/GenBank/DDBJ whole genome shotgun (WGS) entry which is preliminary data.</text>
</comment>
<evidence type="ECO:0000313" key="1">
    <source>
        <dbReference type="EMBL" id="KAK3081763.1"/>
    </source>
</evidence>
<dbReference type="Proteomes" id="UP001186974">
    <property type="component" value="Unassembled WGS sequence"/>
</dbReference>
<protein>
    <submittedName>
        <fullName evidence="1">Uncharacterized protein</fullName>
    </submittedName>
</protein>
<evidence type="ECO:0000313" key="2">
    <source>
        <dbReference type="Proteomes" id="UP001186974"/>
    </source>
</evidence>
<keyword evidence="2" id="KW-1185">Reference proteome</keyword>